<dbReference type="SMART" id="SM00645">
    <property type="entry name" value="Pept_C1"/>
    <property type="match status" value="1"/>
</dbReference>
<proteinExistence type="inferred from homology"/>
<evidence type="ECO:0000256" key="2">
    <source>
        <dbReference type="ARBA" id="ARBA00022670"/>
    </source>
</evidence>
<dbReference type="Proteomes" id="UP001162162">
    <property type="component" value="Unassembled WGS sequence"/>
</dbReference>
<dbReference type="PRINTS" id="PR00705">
    <property type="entry name" value="PAPAIN"/>
</dbReference>
<evidence type="ECO:0000256" key="6">
    <source>
        <dbReference type="ARBA" id="ARBA00023145"/>
    </source>
</evidence>
<dbReference type="EMBL" id="JAPWTK010000060">
    <property type="protein sequence ID" value="KAJ8953149.1"/>
    <property type="molecule type" value="Genomic_DNA"/>
</dbReference>
<keyword evidence="3 8" id="KW-0732">Signal</keyword>
<reference evidence="10" key="1">
    <citation type="journal article" date="2023" name="Insect Mol. Biol.">
        <title>Genome sequencing provides insights into the evolution of gene families encoding plant cell wall-degrading enzymes in longhorned beetles.</title>
        <authorList>
            <person name="Shin N.R."/>
            <person name="Okamura Y."/>
            <person name="Kirsch R."/>
            <person name="Pauchet Y."/>
        </authorList>
    </citation>
    <scope>NUCLEOTIDE SEQUENCE</scope>
    <source>
        <strain evidence="10">AMC_N1</strain>
    </source>
</reference>
<dbReference type="GO" id="GO:0004197">
    <property type="term" value="F:cysteine-type endopeptidase activity"/>
    <property type="evidence" value="ECO:0007669"/>
    <property type="project" value="InterPro"/>
</dbReference>
<gene>
    <name evidence="10" type="ORF">NQ318_017176</name>
</gene>
<dbReference type="InterPro" id="IPR000169">
    <property type="entry name" value="Pept_cys_AS"/>
</dbReference>
<dbReference type="AlphaFoldDB" id="A0AAV8YR71"/>
<dbReference type="PROSITE" id="PS00139">
    <property type="entry name" value="THIOL_PROTEASE_CYS"/>
    <property type="match status" value="1"/>
</dbReference>
<comment type="similarity">
    <text evidence="1">Belongs to the peptidase C1 family.</text>
</comment>
<dbReference type="InterPro" id="IPR013128">
    <property type="entry name" value="Peptidase_C1A"/>
</dbReference>
<feature type="signal peptide" evidence="8">
    <location>
        <begin position="1"/>
        <end position="19"/>
    </location>
</feature>
<keyword evidence="4" id="KW-0378">Hydrolase</keyword>
<name>A0AAV8YR71_9CUCU</name>
<dbReference type="PROSITE" id="PS00639">
    <property type="entry name" value="THIOL_PROTEASE_HIS"/>
    <property type="match status" value="1"/>
</dbReference>
<comment type="caution">
    <text evidence="10">The sequence shown here is derived from an EMBL/GenBank/DDBJ whole genome shotgun (WGS) entry which is preliminary data.</text>
</comment>
<dbReference type="GO" id="GO:0006508">
    <property type="term" value="P:proteolysis"/>
    <property type="evidence" value="ECO:0007669"/>
    <property type="project" value="UniProtKB-KW"/>
</dbReference>
<evidence type="ECO:0000256" key="1">
    <source>
        <dbReference type="ARBA" id="ARBA00008455"/>
    </source>
</evidence>
<organism evidence="10 11">
    <name type="scientific">Aromia moschata</name>
    <dbReference type="NCBI Taxonomy" id="1265417"/>
    <lineage>
        <taxon>Eukaryota</taxon>
        <taxon>Metazoa</taxon>
        <taxon>Ecdysozoa</taxon>
        <taxon>Arthropoda</taxon>
        <taxon>Hexapoda</taxon>
        <taxon>Insecta</taxon>
        <taxon>Pterygota</taxon>
        <taxon>Neoptera</taxon>
        <taxon>Endopterygota</taxon>
        <taxon>Coleoptera</taxon>
        <taxon>Polyphaga</taxon>
        <taxon>Cucujiformia</taxon>
        <taxon>Chrysomeloidea</taxon>
        <taxon>Cerambycidae</taxon>
        <taxon>Cerambycinae</taxon>
        <taxon>Callichromatini</taxon>
        <taxon>Aromia</taxon>
    </lineage>
</organism>
<evidence type="ECO:0000313" key="11">
    <source>
        <dbReference type="Proteomes" id="UP001162162"/>
    </source>
</evidence>
<dbReference type="Gene3D" id="3.90.70.10">
    <property type="entry name" value="Cysteine proteinases"/>
    <property type="match status" value="1"/>
</dbReference>
<dbReference type="InterPro" id="IPR038765">
    <property type="entry name" value="Papain-like_cys_pep_sf"/>
</dbReference>
<dbReference type="InterPro" id="IPR025660">
    <property type="entry name" value="Pept_his_AS"/>
</dbReference>
<keyword evidence="7" id="KW-1015">Disulfide bond</keyword>
<protein>
    <recommendedName>
        <fullName evidence="9">Peptidase C1A papain C-terminal domain-containing protein</fullName>
    </recommendedName>
</protein>
<keyword evidence="2" id="KW-0645">Protease</keyword>
<keyword evidence="6" id="KW-0865">Zymogen</keyword>
<keyword evidence="11" id="KW-1185">Reference proteome</keyword>
<evidence type="ECO:0000259" key="9">
    <source>
        <dbReference type="SMART" id="SM00645"/>
    </source>
</evidence>
<evidence type="ECO:0000256" key="5">
    <source>
        <dbReference type="ARBA" id="ARBA00022807"/>
    </source>
</evidence>
<dbReference type="CDD" id="cd02620">
    <property type="entry name" value="Peptidase_C1A_CathepsinB"/>
    <property type="match status" value="1"/>
</dbReference>
<feature type="domain" description="Peptidase C1A papain C-terminal" evidence="9">
    <location>
        <begin position="82"/>
        <end position="320"/>
    </location>
</feature>
<sequence>MKFLIAVTTAVILVHLALCNSGITSDEFIRYINEKAVTWTARRNFENFTTAELKSLAGVVRIYAENSKRLPMVFHEIKDTEIPDSFDAREAWPECESISTIRYQGKCGSCWAFAAVEVMTDRLCIQTSGKTKFEFSPEELVSCCTACGEGCRGGALNEPFIYWVEQGIPSGGDEDSNYGCRPYTAGSTGLTPECSQECVEGYNKTWAQDIRHGIKAYEVNTTVEQMQYEIMTNGPIESYMLVYQDFYNLGSGFENGIYQYTSGYPVGGHAVKLIGWGEEGGVPYWLAANTFGTDWGENGFFRILRGSNSCDIEKTVTAGTPNVDE</sequence>
<accession>A0AAV8YR71</accession>
<dbReference type="InterPro" id="IPR012599">
    <property type="entry name" value="Propeptide_C1A"/>
</dbReference>
<dbReference type="Pfam" id="PF08127">
    <property type="entry name" value="Propeptide_C1"/>
    <property type="match status" value="1"/>
</dbReference>
<evidence type="ECO:0000256" key="8">
    <source>
        <dbReference type="SAM" id="SignalP"/>
    </source>
</evidence>
<evidence type="ECO:0000313" key="10">
    <source>
        <dbReference type="EMBL" id="KAJ8953149.1"/>
    </source>
</evidence>
<evidence type="ECO:0000256" key="7">
    <source>
        <dbReference type="ARBA" id="ARBA00023157"/>
    </source>
</evidence>
<feature type="chain" id="PRO_5043810014" description="Peptidase C1A papain C-terminal domain-containing protein" evidence="8">
    <location>
        <begin position="20"/>
        <end position="325"/>
    </location>
</feature>
<dbReference type="PANTHER" id="PTHR12411">
    <property type="entry name" value="CYSTEINE PROTEASE FAMILY C1-RELATED"/>
    <property type="match status" value="1"/>
</dbReference>
<dbReference type="FunFam" id="3.90.70.10:FF:000031">
    <property type="entry name" value="Cathepsin B"/>
    <property type="match status" value="1"/>
</dbReference>
<dbReference type="InterPro" id="IPR000668">
    <property type="entry name" value="Peptidase_C1A_C"/>
</dbReference>
<dbReference type="Pfam" id="PF00112">
    <property type="entry name" value="Peptidase_C1"/>
    <property type="match status" value="1"/>
</dbReference>
<evidence type="ECO:0000256" key="3">
    <source>
        <dbReference type="ARBA" id="ARBA00022729"/>
    </source>
</evidence>
<evidence type="ECO:0000256" key="4">
    <source>
        <dbReference type="ARBA" id="ARBA00022801"/>
    </source>
</evidence>
<dbReference type="SUPFAM" id="SSF54001">
    <property type="entry name" value="Cysteine proteinases"/>
    <property type="match status" value="1"/>
</dbReference>
<keyword evidence="5" id="KW-0788">Thiol protease</keyword>